<name>A0A9X0REJ6_VIBME</name>
<reference evidence="1" key="1">
    <citation type="submission" date="2020-08" db="EMBL/GenBank/DDBJ databases">
        <title>Genome Sequencing and Pan-Genome Analysis of Migratory bird Vibrio Strains, Inner Mongolia.</title>
        <authorList>
            <person name="Zheng L."/>
        </authorList>
    </citation>
    <scope>NUCLEOTIDE SEQUENCE</scope>
    <source>
        <strain evidence="1">M13F</strain>
    </source>
</reference>
<dbReference type="AlphaFoldDB" id="A0A9X0REJ6"/>
<comment type="caution">
    <text evidence="1">The sequence shown here is derived from an EMBL/GenBank/DDBJ whole genome shotgun (WGS) entry which is preliminary data.</text>
</comment>
<evidence type="ECO:0000313" key="2">
    <source>
        <dbReference type="Proteomes" id="UP000615796"/>
    </source>
</evidence>
<accession>A0A9X0REJ6</accession>
<dbReference type="RefSeq" id="WP_187027278.1">
    <property type="nucleotide sequence ID" value="NZ_JACRUP010000025.1"/>
</dbReference>
<evidence type="ECO:0000313" key="1">
    <source>
        <dbReference type="EMBL" id="MBC5853110.1"/>
    </source>
</evidence>
<organism evidence="1 2">
    <name type="scientific">Vibrio metschnikovii</name>
    <dbReference type="NCBI Taxonomy" id="28172"/>
    <lineage>
        <taxon>Bacteria</taxon>
        <taxon>Pseudomonadati</taxon>
        <taxon>Pseudomonadota</taxon>
        <taxon>Gammaproteobacteria</taxon>
        <taxon>Vibrionales</taxon>
        <taxon>Vibrionaceae</taxon>
        <taxon>Vibrio</taxon>
    </lineage>
</organism>
<gene>
    <name evidence="1" type="ORF">H8Q88_19730</name>
</gene>
<sequence>MNYNELYEMFGVEHDHFLNLEAARNSILDTSIFDASSISIPDVSAPDFDSSPVSVDSSASVDCSF</sequence>
<dbReference type="EMBL" id="JACRUP010000025">
    <property type="protein sequence ID" value="MBC5853110.1"/>
    <property type="molecule type" value="Genomic_DNA"/>
</dbReference>
<protein>
    <submittedName>
        <fullName evidence="1">Uncharacterized protein</fullName>
    </submittedName>
</protein>
<dbReference type="Proteomes" id="UP000615796">
    <property type="component" value="Unassembled WGS sequence"/>
</dbReference>
<proteinExistence type="predicted"/>
<keyword evidence="2" id="KW-1185">Reference proteome</keyword>